<dbReference type="SUPFAM" id="SSF53056">
    <property type="entry name" value="beta-carbonic anhydrase, cab"/>
    <property type="match status" value="1"/>
</dbReference>
<dbReference type="Gene3D" id="3.40.1050.10">
    <property type="entry name" value="Carbonic anhydrase"/>
    <property type="match status" value="1"/>
</dbReference>
<proteinExistence type="inferred from homology"/>
<comment type="caution">
    <text evidence="9">The sequence shown here is derived from an EMBL/GenBank/DDBJ whole genome shotgun (WGS) entry which is preliminary data.</text>
</comment>
<feature type="compositionally biased region" description="Pro residues" evidence="8">
    <location>
        <begin position="16"/>
        <end position="31"/>
    </location>
</feature>
<evidence type="ECO:0000256" key="6">
    <source>
        <dbReference type="ARBA" id="ARBA00048348"/>
    </source>
</evidence>
<dbReference type="EMBL" id="BJZR01000065">
    <property type="protein sequence ID" value="GEO92850.1"/>
    <property type="molecule type" value="Genomic_DNA"/>
</dbReference>
<dbReference type="InterPro" id="IPR015892">
    <property type="entry name" value="Carbonic_anhydrase_CS"/>
</dbReference>
<sequence length="234" mass="24900">MTDQPTTSAPAGGTAPQPPQTPAPRAEPAPTTPAAAWQRLREGNARFVAGESRHPNQDASRRRSVAGGQHPFAVIFGCSDSRLAAEIIFDLGLGDAFVVRTAGQVIDDAVLGTIEYAVENLHTPLIMVLGHDSCGAVTATHATAHSGDMPRGFQRDLIERIMPSVLQTRRDGHDDVNAAVVEHTKQTSGRLLEQSRVINDAVSRGEVAVVGVFYHLQDGEAELVHGHGTWLPSA</sequence>
<dbReference type="PROSITE" id="PS00705">
    <property type="entry name" value="PROK_CO2_ANHYDRASE_2"/>
    <property type="match status" value="1"/>
</dbReference>
<dbReference type="InterPro" id="IPR036874">
    <property type="entry name" value="Carbonic_anhydrase_sf"/>
</dbReference>
<evidence type="ECO:0000256" key="3">
    <source>
        <dbReference type="ARBA" id="ARBA00022833"/>
    </source>
</evidence>
<reference evidence="9 10" key="1">
    <citation type="submission" date="2019-07" db="EMBL/GenBank/DDBJ databases">
        <title>Whole genome shotgun sequence of Kocuria flava NBRC 107626.</title>
        <authorList>
            <person name="Hosoyama A."/>
            <person name="Uohara A."/>
            <person name="Ohji S."/>
            <person name="Ichikawa N."/>
        </authorList>
    </citation>
    <scope>NUCLEOTIDE SEQUENCE [LARGE SCALE GENOMIC DNA]</scope>
    <source>
        <strain evidence="9 10">NBRC 107626</strain>
    </source>
</reference>
<keyword evidence="10" id="KW-1185">Reference proteome</keyword>
<evidence type="ECO:0000256" key="4">
    <source>
        <dbReference type="ARBA" id="ARBA00023239"/>
    </source>
</evidence>
<evidence type="ECO:0000256" key="1">
    <source>
        <dbReference type="ARBA" id="ARBA00006217"/>
    </source>
</evidence>
<comment type="catalytic activity">
    <reaction evidence="6 7">
        <text>hydrogencarbonate + H(+) = CO2 + H2O</text>
        <dbReference type="Rhea" id="RHEA:10748"/>
        <dbReference type="ChEBI" id="CHEBI:15377"/>
        <dbReference type="ChEBI" id="CHEBI:15378"/>
        <dbReference type="ChEBI" id="CHEBI:16526"/>
        <dbReference type="ChEBI" id="CHEBI:17544"/>
        <dbReference type="EC" id="4.2.1.1"/>
    </reaction>
</comment>
<evidence type="ECO:0000313" key="10">
    <source>
        <dbReference type="Proteomes" id="UP000321155"/>
    </source>
</evidence>
<evidence type="ECO:0000256" key="8">
    <source>
        <dbReference type="SAM" id="MobiDB-lite"/>
    </source>
</evidence>
<dbReference type="CDD" id="cd03378">
    <property type="entry name" value="beta_CA_cladeC"/>
    <property type="match status" value="1"/>
</dbReference>
<feature type="region of interest" description="Disordered" evidence="8">
    <location>
        <begin position="1"/>
        <end position="35"/>
    </location>
</feature>
<dbReference type="SMART" id="SM00947">
    <property type="entry name" value="Pro_CA"/>
    <property type="match status" value="1"/>
</dbReference>
<dbReference type="InterPro" id="IPR001765">
    <property type="entry name" value="Carbonic_anhydrase"/>
</dbReference>
<dbReference type="EC" id="4.2.1.1" evidence="2 7"/>
<dbReference type="PROSITE" id="PS00704">
    <property type="entry name" value="PROK_CO2_ANHYDRASE_1"/>
    <property type="match status" value="1"/>
</dbReference>
<dbReference type="Proteomes" id="UP000321155">
    <property type="component" value="Unassembled WGS sequence"/>
</dbReference>
<dbReference type="PANTHER" id="PTHR11002">
    <property type="entry name" value="CARBONIC ANHYDRASE"/>
    <property type="match status" value="1"/>
</dbReference>
<dbReference type="Pfam" id="PF00484">
    <property type="entry name" value="Pro_CA"/>
    <property type="match status" value="1"/>
</dbReference>
<gene>
    <name evidence="9" type="primary">mtcA2</name>
    <name evidence="9" type="ORF">KFL01_21560</name>
</gene>
<evidence type="ECO:0000313" key="9">
    <source>
        <dbReference type="EMBL" id="GEO92850.1"/>
    </source>
</evidence>
<accession>A0ABQ0X689</accession>
<organism evidence="9 10">
    <name type="scientific">Kocuria flava</name>
    <dbReference type="NCBI Taxonomy" id="446860"/>
    <lineage>
        <taxon>Bacteria</taxon>
        <taxon>Bacillati</taxon>
        <taxon>Actinomycetota</taxon>
        <taxon>Actinomycetes</taxon>
        <taxon>Micrococcales</taxon>
        <taxon>Micrococcaceae</taxon>
        <taxon>Kocuria</taxon>
    </lineage>
</organism>
<comment type="function">
    <text evidence="7">Reversible hydration of carbon dioxide.</text>
</comment>
<keyword evidence="3 7" id="KW-0862">Zinc</keyword>
<evidence type="ECO:0000256" key="7">
    <source>
        <dbReference type="RuleBase" id="RU003956"/>
    </source>
</evidence>
<evidence type="ECO:0000256" key="2">
    <source>
        <dbReference type="ARBA" id="ARBA00012925"/>
    </source>
</evidence>
<dbReference type="PANTHER" id="PTHR11002:SF79">
    <property type="entry name" value="CARBONIC ANHYDRASE 2"/>
    <property type="match status" value="1"/>
</dbReference>
<feature type="compositionally biased region" description="Low complexity" evidence="8">
    <location>
        <begin position="1"/>
        <end position="15"/>
    </location>
</feature>
<dbReference type="RefSeq" id="WP_083529303.1">
    <property type="nucleotide sequence ID" value="NZ_BJZR01000065.1"/>
</dbReference>
<comment type="similarity">
    <text evidence="1 7">Belongs to the beta-class carbonic anhydrase family.</text>
</comment>
<keyword evidence="4 7" id="KW-0456">Lyase</keyword>
<comment type="function">
    <text evidence="5">Catalyzes the reversible hydration of carbon dioxide to form bicarbonate.</text>
</comment>
<protein>
    <recommendedName>
        <fullName evidence="2 7">Carbonic anhydrase</fullName>
        <ecNumber evidence="2 7">4.2.1.1</ecNumber>
    </recommendedName>
    <alternativeName>
        <fullName evidence="7">Carbonate dehydratase</fullName>
    </alternativeName>
</protein>
<name>A0ABQ0X689_9MICC</name>
<evidence type="ECO:0000256" key="5">
    <source>
        <dbReference type="ARBA" id="ARBA00024993"/>
    </source>
</evidence>